<organism evidence="2 3">
    <name type="scientific">Ktedonobacter racemifer DSM 44963</name>
    <dbReference type="NCBI Taxonomy" id="485913"/>
    <lineage>
        <taxon>Bacteria</taxon>
        <taxon>Bacillati</taxon>
        <taxon>Chloroflexota</taxon>
        <taxon>Ktedonobacteria</taxon>
        <taxon>Ktedonobacterales</taxon>
        <taxon>Ktedonobacteraceae</taxon>
        <taxon>Ktedonobacter</taxon>
    </lineage>
</organism>
<comment type="caution">
    <text evidence="2">The sequence shown here is derived from an EMBL/GenBank/DDBJ whole genome shotgun (WGS) entry which is preliminary data.</text>
</comment>
<protein>
    <submittedName>
        <fullName evidence="2">Uncharacterized protein</fullName>
    </submittedName>
</protein>
<keyword evidence="1" id="KW-0732">Signal</keyword>
<dbReference type="EMBL" id="ADVG01000002">
    <property type="protein sequence ID" value="EFH85429.1"/>
    <property type="molecule type" value="Genomic_DNA"/>
</dbReference>
<evidence type="ECO:0000256" key="1">
    <source>
        <dbReference type="SAM" id="SignalP"/>
    </source>
</evidence>
<dbReference type="InParanoid" id="D6TNB6"/>
<gene>
    <name evidence="2" type="ORF">Krac_6649</name>
</gene>
<keyword evidence="3" id="KW-1185">Reference proteome</keyword>
<dbReference type="AlphaFoldDB" id="D6TNB6"/>
<evidence type="ECO:0000313" key="3">
    <source>
        <dbReference type="Proteomes" id="UP000004508"/>
    </source>
</evidence>
<evidence type="ECO:0000313" key="2">
    <source>
        <dbReference type="EMBL" id="EFH85429.1"/>
    </source>
</evidence>
<dbReference type="Proteomes" id="UP000004508">
    <property type="component" value="Unassembled WGS sequence"/>
</dbReference>
<accession>D6TNB6</accession>
<name>D6TNB6_KTERA</name>
<reference evidence="2 3" key="1">
    <citation type="journal article" date="2011" name="Stand. Genomic Sci.">
        <title>Non-contiguous finished genome sequence and contextual data of the filamentous soil bacterium Ktedonobacter racemifer type strain (SOSP1-21).</title>
        <authorList>
            <person name="Chang Y.J."/>
            <person name="Land M."/>
            <person name="Hauser L."/>
            <person name="Chertkov O."/>
            <person name="Del Rio T.G."/>
            <person name="Nolan M."/>
            <person name="Copeland A."/>
            <person name="Tice H."/>
            <person name="Cheng J.F."/>
            <person name="Lucas S."/>
            <person name="Han C."/>
            <person name="Goodwin L."/>
            <person name="Pitluck S."/>
            <person name="Ivanova N."/>
            <person name="Ovchinikova G."/>
            <person name="Pati A."/>
            <person name="Chen A."/>
            <person name="Palaniappan K."/>
            <person name="Mavromatis K."/>
            <person name="Liolios K."/>
            <person name="Brettin T."/>
            <person name="Fiebig A."/>
            <person name="Rohde M."/>
            <person name="Abt B."/>
            <person name="Goker M."/>
            <person name="Detter J.C."/>
            <person name="Woyke T."/>
            <person name="Bristow J."/>
            <person name="Eisen J.A."/>
            <person name="Markowitz V."/>
            <person name="Hugenholtz P."/>
            <person name="Kyrpides N.C."/>
            <person name="Klenk H.P."/>
            <person name="Lapidus A."/>
        </authorList>
    </citation>
    <scope>NUCLEOTIDE SEQUENCE [LARGE SCALE GENOMIC DNA]</scope>
    <source>
        <strain evidence="3">DSM 44963</strain>
    </source>
</reference>
<proteinExistence type="predicted"/>
<feature type="signal peptide" evidence="1">
    <location>
        <begin position="1"/>
        <end position="30"/>
    </location>
</feature>
<sequence>MHNKRRIILYGALFLCALMFSLSMIPPAFAATVTSDTSSHAATASKSLGVSMFALPQPRTPYMQGYRQGYRDAVTDCNTSAYGARPYRPTAKEEGYMEGYNYARANDPDCTSGG</sequence>
<feature type="chain" id="PRO_5003088231" evidence="1">
    <location>
        <begin position="31"/>
        <end position="114"/>
    </location>
</feature>